<evidence type="ECO:0000256" key="1">
    <source>
        <dbReference type="SAM" id="MobiDB-lite"/>
    </source>
</evidence>
<feature type="region of interest" description="Disordered" evidence="1">
    <location>
        <begin position="122"/>
        <end position="270"/>
    </location>
</feature>
<comment type="caution">
    <text evidence="2">The sequence shown here is derived from an EMBL/GenBank/DDBJ whole genome shotgun (WGS) entry which is preliminary data.</text>
</comment>
<gene>
    <name evidence="2" type="ORF">LX32DRAFT_197487</name>
</gene>
<reference evidence="2" key="1">
    <citation type="submission" date="2021-06" db="EMBL/GenBank/DDBJ databases">
        <title>Comparative genomics, transcriptomics and evolutionary studies reveal genomic signatures of adaptation to plant cell wall in hemibiotrophic fungi.</title>
        <authorList>
            <consortium name="DOE Joint Genome Institute"/>
            <person name="Baroncelli R."/>
            <person name="Diaz J.F."/>
            <person name="Benocci T."/>
            <person name="Peng M."/>
            <person name="Battaglia E."/>
            <person name="Haridas S."/>
            <person name="Andreopoulos W."/>
            <person name="Labutti K."/>
            <person name="Pangilinan J."/>
            <person name="Floch G.L."/>
            <person name="Makela M.R."/>
            <person name="Henrissat B."/>
            <person name="Grigoriev I.V."/>
            <person name="Crouch J.A."/>
            <person name="De Vries R.P."/>
            <person name="Sukno S.A."/>
            <person name="Thon M.R."/>
        </authorList>
    </citation>
    <scope>NUCLEOTIDE SEQUENCE</scope>
    <source>
        <strain evidence="2">MAFF235873</strain>
    </source>
</reference>
<protein>
    <submittedName>
        <fullName evidence="2">Uncharacterized protein</fullName>
    </submittedName>
</protein>
<feature type="compositionally biased region" description="Basic and acidic residues" evidence="1">
    <location>
        <begin position="241"/>
        <end position="259"/>
    </location>
</feature>
<accession>A0AAD9HR17</accession>
<feature type="compositionally biased region" description="Polar residues" evidence="1">
    <location>
        <begin position="226"/>
        <end position="238"/>
    </location>
</feature>
<feature type="compositionally biased region" description="Basic and acidic residues" evidence="1">
    <location>
        <begin position="198"/>
        <end position="208"/>
    </location>
</feature>
<dbReference type="Proteomes" id="UP001232148">
    <property type="component" value="Unassembled WGS sequence"/>
</dbReference>
<keyword evidence="3" id="KW-1185">Reference proteome</keyword>
<evidence type="ECO:0000313" key="3">
    <source>
        <dbReference type="Proteomes" id="UP001232148"/>
    </source>
</evidence>
<sequence length="335" mass="37236">MSEEALVLSLQQPGTPGIPEPMSSSGEPMLGISQTMNIITESVGEKGLGFQPHPVAAHYRQSATSSIKSRNSRKGIKIPSLFKFKKPSESNASLPDHHQVNELMKDTSTAPVAKALSWFTNKEDQPGSKHGTSWFGKAPWRRKDSDETVSSVPSSVREVLAGKTPPATPDPDSFYHRHPDYLTTPYPAGEATRVKTPPTHEETADGKPRGFFTEMLPPRRDEDTWSPLQTYRSASVKRSQGKCDDALPKKPKEWWDAKQRTQSRKLTSLPKFEFDIPEHLPNSPMCPANPKHTSGGKGLCVYHGRRKTGSTLKVEHTMRDRRQGSEVSITSQTER</sequence>
<dbReference type="EMBL" id="MU842831">
    <property type="protein sequence ID" value="KAK2032409.1"/>
    <property type="molecule type" value="Genomic_DNA"/>
</dbReference>
<feature type="compositionally biased region" description="Basic and acidic residues" evidence="1">
    <location>
        <begin position="315"/>
        <end position="324"/>
    </location>
</feature>
<organism evidence="2 3">
    <name type="scientific">Colletotrichum zoysiae</name>
    <dbReference type="NCBI Taxonomy" id="1216348"/>
    <lineage>
        <taxon>Eukaryota</taxon>
        <taxon>Fungi</taxon>
        <taxon>Dikarya</taxon>
        <taxon>Ascomycota</taxon>
        <taxon>Pezizomycotina</taxon>
        <taxon>Sordariomycetes</taxon>
        <taxon>Hypocreomycetidae</taxon>
        <taxon>Glomerellales</taxon>
        <taxon>Glomerellaceae</taxon>
        <taxon>Colletotrichum</taxon>
        <taxon>Colletotrichum graminicola species complex</taxon>
    </lineage>
</organism>
<proteinExistence type="predicted"/>
<feature type="compositionally biased region" description="Polar residues" evidence="1">
    <location>
        <begin position="325"/>
        <end position="335"/>
    </location>
</feature>
<name>A0AAD9HR17_9PEZI</name>
<dbReference type="AlphaFoldDB" id="A0AAD9HR17"/>
<feature type="region of interest" description="Disordered" evidence="1">
    <location>
        <begin position="315"/>
        <end position="335"/>
    </location>
</feature>
<evidence type="ECO:0000313" key="2">
    <source>
        <dbReference type="EMBL" id="KAK2032409.1"/>
    </source>
</evidence>
<feature type="region of interest" description="Disordered" evidence="1">
    <location>
        <begin position="1"/>
        <end position="22"/>
    </location>
</feature>